<sequence length="419" mass="44683">MIRLTYHIETAGDPERLAAKIASDQSTGTFVALPGETPELKARVAARVVGYRELPPVGEAAWPDGRAAGATYRAAEADIDFPLEAIGTDLAALMTIAVGGASAIKGFSGFRVTGLRLPPAFAGAYPGPQFGVAGTRRLTGVHGRPVIGSIVKPALGLRPHETAALVRELVEADVDFIKDDEKLMSPRYSPLADRVAAIMPIVRDHEQKTGKKVMYAFNISSDDPDEMVRNHDIVADAGGNAAVICINAVGFGGLKFLRKRARLALHAHRAGWDAMTRHPSLGLDFSVYQQFWRLLGIDQFQINGIRVKYWEPDDSFVRSFQAVTTPLFSPADCPMPVVGSGQWGGQAPDTYAQTGRTTDLLYLCGGGVVSHPGGPAAGVKAVRQAWDATVAGVPLEAYAREHEELAQSLQTFGASDAAA</sequence>
<dbReference type="NCBIfam" id="NF042437">
    <property type="entry name" value="OxoIsoapPDcar_OiaX"/>
    <property type="match status" value="1"/>
</dbReference>
<dbReference type="Gene3D" id="3.30.70.150">
    <property type="entry name" value="RuBisCO large subunit, N-terminal domain"/>
    <property type="match status" value="1"/>
</dbReference>
<dbReference type="InterPro" id="IPR000685">
    <property type="entry name" value="RuBisCO_lsu_C"/>
</dbReference>
<dbReference type="SUPFAM" id="SSF51649">
    <property type="entry name" value="RuBisCo, C-terminal domain"/>
    <property type="match status" value="1"/>
</dbReference>
<keyword evidence="3" id="KW-1185">Reference proteome</keyword>
<evidence type="ECO:0000313" key="3">
    <source>
        <dbReference type="Proteomes" id="UP001165667"/>
    </source>
</evidence>
<reference evidence="2" key="1">
    <citation type="submission" date="2022-05" db="EMBL/GenBank/DDBJ databases">
        <authorList>
            <person name="Pankratov T."/>
        </authorList>
    </citation>
    <scope>NUCLEOTIDE SEQUENCE</scope>
    <source>
        <strain evidence="2">BP6-180914</strain>
    </source>
</reference>
<proteinExistence type="predicted"/>
<gene>
    <name evidence="2" type="ORF">M8523_12535</name>
</gene>
<dbReference type="GO" id="GO:0016984">
    <property type="term" value="F:ribulose-bisphosphate carboxylase activity"/>
    <property type="evidence" value="ECO:0007669"/>
    <property type="project" value="InterPro"/>
</dbReference>
<dbReference type="SFLD" id="SFLDG00301">
    <property type="entry name" value="RuBisCO-like_proteins"/>
    <property type="match status" value="1"/>
</dbReference>
<dbReference type="InterPro" id="IPR036422">
    <property type="entry name" value="RuBisCO_lsu_N_sf"/>
</dbReference>
<accession>A0AA41Z407</accession>
<dbReference type="CDD" id="cd08207">
    <property type="entry name" value="RLP_NonPhot"/>
    <property type="match status" value="1"/>
</dbReference>
<dbReference type="InterPro" id="IPR050030">
    <property type="entry name" value="OiaX"/>
</dbReference>
<dbReference type="SUPFAM" id="SSF54966">
    <property type="entry name" value="RuBisCO, large subunit, small (N-terminal) domain"/>
    <property type="match status" value="1"/>
</dbReference>
<dbReference type="GO" id="GO:0000287">
    <property type="term" value="F:magnesium ion binding"/>
    <property type="evidence" value="ECO:0007669"/>
    <property type="project" value="InterPro"/>
</dbReference>
<dbReference type="PANTHER" id="PTHR42704:SF17">
    <property type="entry name" value="RIBULOSE BISPHOSPHATE CARBOXYLASE LARGE CHAIN"/>
    <property type="match status" value="1"/>
</dbReference>
<protein>
    <submittedName>
        <fullName evidence="2">Ribulose-bisphosphate carboxylase large subunit family protein</fullName>
    </submittedName>
</protein>
<dbReference type="InterPro" id="IPR033966">
    <property type="entry name" value="RuBisCO"/>
</dbReference>
<dbReference type="GO" id="GO:0015977">
    <property type="term" value="P:carbon fixation"/>
    <property type="evidence" value="ECO:0007669"/>
    <property type="project" value="InterPro"/>
</dbReference>
<organism evidence="2 3">
    <name type="scientific">Lichenifustis flavocetrariae</name>
    <dbReference type="NCBI Taxonomy" id="2949735"/>
    <lineage>
        <taxon>Bacteria</taxon>
        <taxon>Pseudomonadati</taxon>
        <taxon>Pseudomonadota</taxon>
        <taxon>Alphaproteobacteria</taxon>
        <taxon>Hyphomicrobiales</taxon>
        <taxon>Lichenihabitantaceae</taxon>
        <taxon>Lichenifustis</taxon>
    </lineage>
</organism>
<dbReference type="Proteomes" id="UP001165667">
    <property type="component" value="Unassembled WGS sequence"/>
</dbReference>
<dbReference type="SFLD" id="SFLDS00014">
    <property type="entry name" value="RuBisCO"/>
    <property type="match status" value="1"/>
</dbReference>
<dbReference type="PANTHER" id="PTHR42704">
    <property type="entry name" value="RIBULOSE BISPHOSPHATE CARBOXYLASE"/>
    <property type="match status" value="1"/>
</dbReference>
<comment type="caution">
    <text evidence="2">The sequence shown here is derived from an EMBL/GenBank/DDBJ whole genome shotgun (WGS) entry which is preliminary data.</text>
</comment>
<dbReference type="EMBL" id="JAMOIM010000007">
    <property type="protein sequence ID" value="MCW6508847.1"/>
    <property type="molecule type" value="Genomic_DNA"/>
</dbReference>
<dbReference type="AlphaFoldDB" id="A0AA41Z407"/>
<evidence type="ECO:0000313" key="2">
    <source>
        <dbReference type="EMBL" id="MCW6508847.1"/>
    </source>
</evidence>
<dbReference type="InterPro" id="IPR036376">
    <property type="entry name" value="RuBisCO_lsu_C_sf"/>
</dbReference>
<dbReference type="Gene3D" id="3.20.20.110">
    <property type="entry name" value="Ribulose bisphosphate carboxylase, large subunit, C-terminal domain"/>
    <property type="match status" value="1"/>
</dbReference>
<feature type="domain" description="Ribulose bisphosphate carboxylase large subunit C-terminal" evidence="1">
    <location>
        <begin position="131"/>
        <end position="412"/>
    </location>
</feature>
<name>A0AA41Z407_9HYPH</name>
<dbReference type="RefSeq" id="WP_282585351.1">
    <property type="nucleotide sequence ID" value="NZ_JAMOIM010000007.1"/>
</dbReference>
<evidence type="ECO:0000259" key="1">
    <source>
        <dbReference type="Pfam" id="PF00016"/>
    </source>
</evidence>
<dbReference type="Pfam" id="PF00016">
    <property type="entry name" value="RuBisCO_large"/>
    <property type="match status" value="1"/>
</dbReference>